<dbReference type="Gene3D" id="1.10.10.820">
    <property type="match status" value="1"/>
</dbReference>
<evidence type="ECO:0000256" key="4">
    <source>
        <dbReference type="ARBA" id="ARBA00023175"/>
    </source>
</evidence>
<dbReference type="OrthoDB" id="6108017at2759"/>
<protein>
    <submittedName>
        <fullName evidence="10">Heavy chain of myosin</fullName>
    </submittedName>
</protein>
<dbReference type="GO" id="GO:0016020">
    <property type="term" value="C:membrane"/>
    <property type="evidence" value="ECO:0007669"/>
    <property type="project" value="TreeGrafter"/>
</dbReference>
<evidence type="ECO:0000256" key="7">
    <source>
        <dbReference type="SAM" id="Coils"/>
    </source>
</evidence>
<feature type="compositionally biased region" description="Basic residues" evidence="8">
    <location>
        <begin position="1"/>
        <end position="21"/>
    </location>
</feature>
<dbReference type="SMART" id="SM00242">
    <property type="entry name" value="MYSc"/>
    <property type="match status" value="1"/>
</dbReference>
<dbReference type="GO" id="GO:0005737">
    <property type="term" value="C:cytoplasm"/>
    <property type="evidence" value="ECO:0007669"/>
    <property type="project" value="TreeGrafter"/>
</dbReference>
<evidence type="ECO:0000313" key="11">
    <source>
        <dbReference type="Proteomes" id="UP000316726"/>
    </source>
</evidence>
<dbReference type="GO" id="GO:0005524">
    <property type="term" value="F:ATP binding"/>
    <property type="evidence" value="ECO:0007669"/>
    <property type="project" value="UniProtKB-UniRule"/>
</dbReference>
<dbReference type="PANTHER" id="PTHR13140">
    <property type="entry name" value="MYOSIN"/>
    <property type="match status" value="1"/>
</dbReference>
<evidence type="ECO:0000256" key="2">
    <source>
        <dbReference type="ARBA" id="ARBA00022840"/>
    </source>
</evidence>
<dbReference type="PANTHER" id="PTHR13140:SF706">
    <property type="entry name" value="DILUTE CLASS UNCONVENTIONAL MYOSIN, ISOFORM C"/>
    <property type="match status" value="1"/>
</dbReference>
<keyword evidence="4 6" id="KW-0505">Motor protein</keyword>
<evidence type="ECO:0000256" key="5">
    <source>
        <dbReference type="ARBA" id="ARBA00023203"/>
    </source>
</evidence>
<evidence type="ECO:0000313" key="10">
    <source>
        <dbReference type="EMBL" id="QDZ18026.1"/>
    </source>
</evidence>
<reference evidence="10 11" key="1">
    <citation type="submission" date="2018-07" db="EMBL/GenBank/DDBJ databases">
        <title>The complete nuclear genome of the prasinophyte Chloropicon primus (CCMP1205).</title>
        <authorList>
            <person name="Pombert J.-F."/>
            <person name="Otis C."/>
            <person name="Turmel M."/>
            <person name="Lemieux C."/>
        </authorList>
    </citation>
    <scope>NUCLEOTIDE SEQUENCE [LARGE SCALE GENOMIC DNA]</scope>
    <source>
        <strain evidence="10 11">CCMP1205</strain>
    </source>
</reference>
<feature type="region of interest" description="Disordered" evidence="8">
    <location>
        <begin position="1"/>
        <end position="29"/>
    </location>
</feature>
<dbReference type="GO" id="GO:0051015">
    <property type="term" value="F:actin filament binding"/>
    <property type="evidence" value="ECO:0007669"/>
    <property type="project" value="TreeGrafter"/>
</dbReference>
<proteinExistence type="inferred from homology"/>
<dbReference type="GO" id="GO:0007015">
    <property type="term" value="P:actin filament organization"/>
    <property type="evidence" value="ECO:0007669"/>
    <property type="project" value="TreeGrafter"/>
</dbReference>
<dbReference type="SUPFAM" id="SSF52540">
    <property type="entry name" value="P-loop containing nucleoside triphosphate hydrolases"/>
    <property type="match status" value="1"/>
</dbReference>
<keyword evidence="11" id="KW-1185">Reference proteome</keyword>
<feature type="binding site" evidence="6">
    <location>
        <begin position="189"/>
        <end position="196"/>
    </location>
    <ligand>
        <name>ATP</name>
        <dbReference type="ChEBI" id="CHEBI:30616"/>
    </ligand>
</feature>
<feature type="domain" description="Myosin motor" evidence="9">
    <location>
        <begin position="97"/>
        <end position="783"/>
    </location>
</feature>
<dbReference type="InterPro" id="IPR000048">
    <property type="entry name" value="IQ_motif_EF-hand-BS"/>
</dbReference>
<dbReference type="InterPro" id="IPR036961">
    <property type="entry name" value="Kinesin_motor_dom_sf"/>
</dbReference>
<dbReference type="PROSITE" id="PS51456">
    <property type="entry name" value="MYOSIN_MOTOR"/>
    <property type="match status" value="1"/>
</dbReference>
<dbReference type="SMART" id="SM00015">
    <property type="entry name" value="IQ"/>
    <property type="match status" value="3"/>
</dbReference>
<dbReference type="CDD" id="cd00124">
    <property type="entry name" value="MYSc"/>
    <property type="match status" value="1"/>
</dbReference>
<feature type="coiled-coil region" evidence="7">
    <location>
        <begin position="922"/>
        <end position="981"/>
    </location>
</feature>
<dbReference type="Gene3D" id="1.20.58.530">
    <property type="match status" value="1"/>
</dbReference>
<dbReference type="Proteomes" id="UP000316726">
    <property type="component" value="Chromosome 1"/>
</dbReference>
<evidence type="ECO:0000256" key="3">
    <source>
        <dbReference type="ARBA" id="ARBA00023123"/>
    </source>
</evidence>
<evidence type="ECO:0000259" key="9">
    <source>
        <dbReference type="PROSITE" id="PS51456"/>
    </source>
</evidence>
<evidence type="ECO:0000256" key="1">
    <source>
        <dbReference type="ARBA" id="ARBA00022741"/>
    </source>
</evidence>
<feature type="region of interest" description="Actin-binding" evidence="6">
    <location>
        <begin position="659"/>
        <end position="681"/>
    </location>
</feature>
<evidence type="ECO:0000256" key="6">
    <source>
        <dbReference type="PROSITE-ProRule" id="PRU00782"/>
    </source>
</evidence>
<keyword evidence="2 6" id="KW-0067">ATP-binding</keyword>
<dbReference type="Pfam" id="PF00063">
    <property type="entry name" value="Myosin_head"/>
    <property type="match status" value="1"/>
</dbReference>
<keyword evidence="3 6" id="KW-0518">Myosin</keyword>
<sequence>MLKGKKTSKRRGANQKSKKERGAKGQEVSDAAKVNYYEEDLHKDALVWYREEGADDWKQYAFVSKSGADDCRLRDSGGGELTVPRSFVHTCNPSFLEGTSDLTNLTYLNEPSVLHNVRLRYERDEIYTRAGNVLVAVNPFKQLPIYTEEVARAYESGPSDQGPHIFEIAQRSYGELFETGKSQSVVISGESGSGKTENTKFVLRQLTQKSKRSTGKGVDKAILQTNPILEAFGNAKTLRNNNSSRFGKLINIYFDSPSQISGGNIYTYLLEKSRVVSVQKEERSYHVFYQLCKGCSEEDRRKYRLGRAEDYAYLNQSECFHISGTDDGKEFEDLKAAFQTFGLGVGMQDRIFKLLSGILHLGNVQFFEEETEGGQEARIAGPEPLAAAAELFGVDKSSLEKVLTGRVIRVGKEQMVKAMDVNQALNARDALAKHVYSALFEWLVKSMNAFIGKKKVEGRSYRDINLLDIYGFECFKVNSFEQLCINYANERLQQLFNRHLIELEQREYKKENLVWEHIPYSGNDHCLELLEGKKSGFIGIIADEINIPQASDSTLALKLKDQLACHSCFHNNAREPLRFSIAHYPGLVEYDVSQFLEKNKDTLSPDLVNLVSSNKDSLLWTLTQSSDRVRDLHVQNKSGRRQSTSVRQLSVAATFKGQLTSLIESLSETNVHYVRCIKPNSKQVSANFNSDLVLHQLKCCGVFEVVQMARSGYPTKFSYEDFSERYNFLVGSGGGAVGSTMDCKEVCKVILKQFNIDPSQYQFGSTRLFLRAGALGKVEELQKLYLRCTVTIQAWFRALVCRRKFIEFRSNVIRTQACARGYVARRAFKVLLRENRAASRIQANVRAHLGRKKHCRMVELRRLEIERKDREMELEKMQSLERTTREKVVNEVVTTQGRETRPLQAQEKMVDHPPAISESQTVLEMQAEVNRLREENRSLQAALPSPESQAVLEMQAEVNRLREENRNLQAALQQERELKLDFSEQLIVTEASYAQEFKAMKQTISTIREYLTESAGESMLQKCMQMQDMIDDELQNNNDLSTRQQAHVDKVSREFNRNASVFDDDADFIEEVVAGHTEVENMDCVYELKNLKLRFEDWKDRYKKKLAYLNRCLAKNADPKPEKLNGDTKKKGISKILGFKRRA</sequence>
<dbReference type="Pfam" id="PF00612">
    <property type="entry name" value="IQ"/>
    <property type="match status" value="3"/>
</dbReference>
<accession>A0A5B8MC41</accession>
<dbReference type="Gene3D" id="1.20.5.190">
    <property type="match status" value="1"/>
</dbReference>
<keyword evidence="5 6" id="KW-0009">Actin-binding</keyword>
<comment type="similarity">
    <text evidence="6">Belongs to the TRAFAC class myosin-kinesin ATPase superfamily. Myosin family.</text>
</comment>
<organism evidence="10 11">
    <name type="scientific">Chloropicon primus</name>
    <dbReference type="NCBI Taxonomy" id="1764295"/>
    <lineage>
        <taxon>Eukaryota</taxon>
        <taxon>Viridiplantae</taxon>
        <taxon>Chlorophyta</taxon>
        <taxon>Chloropicophyceae</taxon>
        <taxon>Chloropicales</taxon>
        <taxon>Chloropicaceae</taxon>
        <taxon>Chloropicon</taxon>
    </lineage>
</organism>
<dbReference type="STRING" id="1764295.A0A5B8MC41"/>
<keyword evidence="1 6" id="KW-0547">Nucleotide-binding</keyword>
<dbReference type="InterPro" id="IPR027417">
    <property type="entry name" value="P-loop_NTPase"/>
</dbReference>
<dbReference type="Gene3D" id="3.40.850.10">
    <property type="entry name" value="Kinesin motor domain"/>
    <property type="match status" value="1"/>
</dbReference>
<dbReference type="GO" id="GO:0016459">
    <property type="term" value="C:myosin complex"/>
    <property type="evidence" value="ECO:0007669"/>
    <property type="project" value="UniProtKB-KW"/>
</dbReference>
<dbReference type="InterPro" id="IPR001609">
    <property type="entry name" value="Myosin_head_motor_dom-like"/>
</dbReference>
<name>A0A5B8MC41_9CHLO</name>
<dbReference type="PROSITE" id="PS50096">
    <property type="entry name" value="IQ"/>
    <property type="match status" value="2"/>
</dbReference>
<keyword evidence="7" id="KW-0175">Coiled coil</keyword>
<dbReference type="GO" id="GO:0030048">
    <property type="term" value="P:actin filament-based movement"/>
    <property type="evidence" value="ECO:0007669"/>
    <property type="project" value="UniProtKB-ARBA"/>
</dbReference>
<dbReference type="FunFam" id="1.10.10.820:FF:000001">
    <property type="entry name" value="Myosin heavy chain"/>
    <property type="match status" value="1"/>
</dbReference>
<evidence type="ECO:0000256" key="8">
    <source>
        <dbReference type="SAM" id="MobiDB-lite"/>
    </source>
</evidence>
<dbReference type="Gene3D" id="1.20.120.720">
    <property type="entry name" value="Myosin VI head, motor domain, U50 subdomain"/>
    <property type="match status" value="1"/>
</dbReference>
<dbReference type="AlphaFoldDB" id="A0A5B8MC41"/>
<dbReference type="Gene3D" id="3.30.70.1590">
    <property type="match status" value="1"/>
</dbReference>
<dbReference type="GO" id="GO:0000146">
    <property type="term" value="F:microfilament motor activity"/>
    <property type="evidence" value="ECO:0007669"/>
    <property type="project" value="TreeGrafter"/>
</dbReference>
<dbReference type="EMBL" id="CP031034">
    <property type="protein sequence ID" value="QDZ18026.1"/>
    <property type="molecule type" value="Genomic_DNA"/>
</dbReference>
<gene>
    <name evidence="10" type="ORF">A3770_01p05440</name>
</gene>
<dbReference type="PRINTS" id="PR00193">
    <property type="entry name" value="MYOSINHEAVY"/>
</dbReference>